<evidence type="ECO:0000313" key="3">
    <source>
        <dbReference type="Proteomes" id="UP001292094"/>
    </source>
</evidence>
<gene>
    <name evidence="2" type="ORF">Pmani_032227</name>
</gene>
<name>A0AAE1NS46_9EUCA</name>
<feature type="compositionally biased region" description="Polar residues" evidence="1">
    <location>
        <begin position="275"/>
        <end position="284"/>
    </location>
</feature>
<dbReference type="Proteomes" id="UP001292094">
    <property type="component" value="Unassembled WGS sequence"/>
</dbReference>
<feature type="compositionally biased region" description="Polar residues" evidence="1">
    <location>
        <begin position="629"/>
        <end position="662"/>
    </location>
</feature>
<comment type="caution">
    <text evidence="2">The sequence shown here is derived from an EMBL/GenBank/DDBJ whole genome shotgun (WGS) entry which is preliminary data.</text>
</comment>
<keyword evidence="3" id="KW-1185">Reference proteome</keyword>
<feature type="compositionally biased region" description="Low complexity" evidence="1">
    <location>
        <begin position="30"/>
        <end position="39"/>
    </location>
</feature>
<accession>A0AAE1NS46</accession>
<feature type="compositionally biased region" description="Polar residues" evidence="1">
    <location>
        <begin position="291"/>
        <end position="301"/>
    </location>
</feature>
<dbReference type="AlphaFoldDB" id="A0AAE1NS46"/>
<dbReference type="EMBL" id="JAWZYT010004125">
    <property type="protein sequence ID" value="KAK4295200.1"/>
    <property type="molecule type" value="Genomic_DNA"/>
</dbReference>
<organism evidence="2 3">
    <name type="scientific">Petrolisthes manimaculis</name>
    <dbReference type="NCBI Taxonomy" id="1843537"/>
    <lineage>
        <taxon>Eukaryota</taxon>
        <taxon>Metazoa</taxon>
        <taxon>Ecdysozoa</taxon>
        <taxon>Arthropoda</taxon>
        <taxon>Crustacea</taxon>
        <taxon>Multicrustacea</taxon>
        <taxon>Malacostraca</taxon>
        <taxon>Eumalacostraca</taxon>
        <taxon>Eucarida</taxon>
        <taxon>Decapoda</taxon>
        <taxon>Pleocyemata</taxon>
        <taxon>Anomura</taxon>
        <taxon>Galatheoidea</taxon>
        <taxon>Porcellanidae</taxon>
        <taxon>Petrolisthes</taxon>
    </lineage>
</organism>
<feature type="region of interest" description="Disordered" evidence="1">
    <location>
        <begin position="259"/>
        <end position="313"/>
    </location>
</feature>
<feature type="region of interest" description="Disordered" evidence="1">
    <location>
        <begin position="757"/>
        <end position="791"/>
    </location>
</feature>
<protein>
    <submittedName>
        <fullName evidence="2">Uncharacterized protein</fullName>
    </submittedName>
</protein>
<reference evidence="2" key="1">
    <citation type="submission" date="2023-11" db="EMBL/GenBank/DDBJ databases">
        <title>Genome assemblies of two species of porcelain crab, Petrolisthes cinctipes and Petrolisthes manimaculis (Anomura: Porcellanidae).</title>
        <authorList>
            <person name="Angst P."/>
        </authorList>
    </citation>
    <scope>NUCLEOTIDE SEQUENCE</scope>
    <source>
        <strain evidence="2">PB745_02</strain>
        <tissue evidence="2">Gill</tissue>
    </source>
</reference>
<sequence>MADFVETDSPLPTPELVRKSSARSNDGKRQSSSPRSPQPFVRTGGVRRKPGGQVDGSASDSSSSTAGRSKGKRQRKGANGNGEVVATSYRRVESSPQTSRRDLTYSPKTKIPAPTSQSPSHHAQRTRNANNAESKHEGSPSRIPARLGSCKGRQYTKRTGESSEGSEDEDAKPSIVGLSYKKTGDQCWQQSNTAGEATATTNSHNPLLIRDTYKECIFKENVTKVEKECKSRSEWSKGTQNKIVETSSDSLQAISKETSMNTLGGTNGNNGPQPLYTNILSESNGKAGISDKSNSEMQSIEQNHRKKPKTPEHNVAILRHGSLPVRYTSRWSAFPDLFSVPVTHTENAEPILSTEKSATQLKKANSVAGNKKPQEQSTNVAGICTEAQKSTDINSTAKTNIELVKRPVPQNDQSHKTKEITSTLKHTLNREDWKRKFNRRFSFDNLVTLCSETVASSMKKHIAKSPDEDIVRVKDIGRQEGAAIFGGIVKEVVASLPSDESSIQEKSEDQSQSSPKCNALSSNVTDIIRAAHQKLCESHASLNSNGFPLEDLPESPMTPGYMCGDENPCTTTPQNVNNVANLPSFSKMDEPKVLSRRGSVEVQEHSRIRLSKTGRIEVVDSSVQEETDNTGSLESESSNLMDSTSELLTSQQAEELPTSSTPPVKRRTFSERFSLWRRSWNMKYDGQSFSRSESLRLRLHQQRASLYDAPRRYSFSGTVNDLYSLGQRRVSSTAESPQVIRKDLLLPDPTFNPASIRRGSASNFPQATERPPLTRRHSVDERVKKPGKGEKSSVEKASDAFSYFFDYPALPQGKVVIHYCTLNLWFDGSI</sequence>
<feature type="compositionally biased region" description="Low complexity" evidence="1">
    <location>
        <begin position="55"/>
        <end position="68"/>
    </location>
</feature>
<evidence type="ECO:0000313" key="2">
    <source>
        <dbReference type="EMBL" id="KAK4295200.1"/>
    </source>
</evidence>
<feature type="compositionally biased region" description="Polar residues" evidence="1">
    <location>
        <begin position="114"/>
        <end position="132"/>
    </location>
</feature>
<evidence type="ECO:0000256" key="1">
    <source>
        <dbReference type="SAM" id="MobiDB-lite"/>
    </source>
</evidence>
<feature type="region of interest" description="Disordered" evidence="1">
    <location>
        <begin position="1"/>
        <end position="173"/>
    </location>
</feature>
<feature type="compositionally biased region" description="Basic and acidic residues" evidence="1">
    <location>
        <begin position="777"/>
        <end position="791"/>
    </location>
</feature>
<proteinExistence type="predicted"/>
<feature type="region of interest" description="Disordered" evidence="1">
    <location>
        <begin position="619"/>
        <end position="664"/>
    </location>
</feature>